<dbReference type="GO" id="GO:0022857">
    <property type="term" value="F:transmembrane transporter activity"/>
    <property type="evidence" value="ECO:0007669"/>
    <property type="project" value="InterPro"/>
</dbReference>
<dbReference type="Proteomes" id="UP000662873">
    <property type="component" value="Chromosome"/>
</dbReference>
<proteinExistence type="predicted"/>
<evidence type="ECO:0000256" key="5">
    <source>
        <dbReference type="SAM" id="Phobius"/>
    </source>
</evidence>
<dbReference type="InterPro" id="IPR011701">
    <property type="entry name" value="MFS"/>
</dbReference>
<feature type="transmembrane region" description="Helical" evidence="5">
    <location>
        <begin position="259"/>
        <end position="276"/>
    </location>
</feature>
<feature type="transmembrane region" description="Helical" evidence="5">
    <location>
        <begin position="318"/>
        <end position="341"/>
    </location>
</feature>
<evidence type="ECO:0000256" key="2">
    <source>
        <dbReference type="ARBA" id="ARBA00022692"/>
    </source>
</evidence>
<sequence length="375" mass="39230">MLADVASEMIYPILPSFVTRTLRAGRGALGLIEGGADAVASLTKIASGLWTDHYQRRKAPTVAGYALSGIAKPLLFLAAAWPTVLILRLIDRLGKGVRTSPRDALIADVTPPEGRGMAYGVHRSMDHLGAVIGPIACWALLTHVGASVGTILMLSAIPALGAVLTVAWFVKEPATKRPSTQPFHLSNVGRLNPNFRRFLLAVTLFALGNSSDIFLLQRLEESGVAVDSIALLWALHHVVKSAVSLLGGGAADRFGCKQMILAGWTVYAVAYLGMGWGKSEGVLIGMFLLYGAFHGLSEPAEKSLVSQLAPSEQRGTAFGAFHGAVGLAALPASLTFGLLWQAWGVEVAFGFGAGMAALGALALMAVRPGLLGEGA</sequence>
<protein>
    <submittedName>
        <fullName evidence="7">MFS transporter</fullName>
    </submittedName>
</protein>
<dbReference type="KEGG" id="npy:NPRO_08950"/>
<evidence type="ECO:0000313" key="7">
    <source>
        <dbReference type="EMBL" id="BBO23300.1"/>
    </source>
</evidence>
<dbReference type="AlphaFoldDB" id="A0A809R6X8"/>
<feature type="transmembrane region" description="Helical" evidence="5">
    <location>
        <begin position="151"/>
        <end position="170"/>
    </location>
</feature>
<keyword evidence="3 5" id="KW-1133">Transmembrane helix</keyword>
<dbReference type="GO" id="GO:0005886">
    <property type="term" value="C:plasma membrane"/>
    <property type="evidence" value="ECO:0007669"/>
    <property type="project" value="UniProtKB-SubCell"/>
</dbReference>
<reference evidence="7" key="1">
    <citation type="journal article" name="DNA Res.">
        <title>The physiological potential of anammox bacteria as revealed by their core genome structure.</title>
        <authorList>
            <person name="Okubo T."/>
            <person name="Toyoda A."/>
            <person name="Fukuhara K."/>
            <person name="Uchiyama I."/>
            <person name="Harigaya Y."/>
            <person name="Kuroiwa M."/>
            <person name="Suzuki T."/>
            <person name="Murakami Y."/>
            <person name="Suwa Y."/>
            <person name="Takami H."/>
        </authorList>
    </citation>
    <scope>NUCLEOTIDE SEQUENCE</scope>
    <source>
        <strain evidence="7">317325-2</strain>
    </source>
</reference>
<evidence type="ECO:0000259" key="6">
    <source>
        <dbReference type="PROSITE" id="PS50850"/>
    </source>
</evidence>
<feature type="transmembrane region" description="Helical" evidence="5">
    <location>
        <begin position="70"/>
        <end position="90"/>
    </location>
</feature>
<evidence type="ECO:0000256" key="3">
    <source>
        <dbReference type="ARBA" id="ARBA00022989"/>
    </source>
</evidence>
<organism evidence="7 8">
    <name type="scientific">Candidatus Nitrosymbiomonas proteolyticus</name>
    <dbReference type="NCBI Taxonomy" id="2608984"/>
    <lineage>
        <taxon>Bacteria</taxon>
        <taxon>Bacillati</taxon>
        <taxon>Armatimonadota</taxon>
        <taxon>Armatimonadota incertae sedis</taxon>
        <taxon>Candidatus Nitrosymbiomonas</taxon>
    </lineage>
</organism>
<evidence type="ECO:0000256" key="4">
    <source>
        <dbReference type="ARBA" id="ARBA00023136"/>
    </source>
</evidence>
<dbReference type="PANTHER" id="PTHR23518:SF2">
    <property type="entry name" value="MAJOR FACILITATOR SUPERFAMILY TRANSPORTER"/>
    <property type="match status" value="1"/>
</dbReference>
<keyword evidence="2 5" id="KW-0812">Transmembrane</keyword>
<accession>A0A809R6X8</accession>
<comment type="subcellular location">
    <subcellularLocation>
        <location evidence="1">Cell membrane</location>
        <topology evidence="1">Multi-pass membrane protein</topology>
    </subcellularLocation>
</comment>
<dbReference type="PANTHER" id="PTHR23518">
    <property type="entry name" value="C-METHYLTRANSFERASE"/>
    <property type="match status" value="1"/>
</dbReference>
<dbReference type="CDD" id="cd17370">
    <property type="entry name" value="MFS_MJ1317_like"/>
    <property type="match status" value="1"/>
</dbReference>
<evidence type="ECO:0000313" key="8">
    <source>
        <dbReference type="Proteomes" id="UP000662873"/>
    </source>
</evidence>
<evidence type="ECO:0000256" key="1">
    <source>
        <dbReference type="ARBA" id="ARBA00004651"/>
    </source>
</evidence>
<feature type="transmembrane region" description="Helical" evidence="5">
    <location>
        <begin position="347"/>
        <end position="366"/>
    </location>
</feature>
<dbReference type="SUPFAM" id="SSF103473">
    <property type="entry name" value="MFS general substrate transporter"/>
    <property type="match status" value="1"/>
</dbReference>
<feature type="domain" description="Major facilitator superfamily (MFS) profile" evidence="6">
    <location>
        <begin position="1"/>
        <end position="371"/>
    </location>
</feature>
<dbReference type="PROSITE" id="PS50850">
    <property type="entry name" value="MFS"/>
    <property type="match status" value="1"/>
</dbReference>
<dbReference type="Gene3D" id="1.20.1250.20">
    <property type="entry name" value="MFS general substrate transporter like domains"/>
    <property type="match status" value="2"/>
</dbReference>
<dbReference type="Pfam" id="PF07690">
    <property type="entry name" value="MFS_1"/>
    <property type="match status" value="1"/>
</dbReference>
<gene>
    <name evidence="7" type="ORF">NPRO_08950</name>
</gene>
<dbReference type="InterPro" id="IPR036259">
    <property type="entry name" value="MFS_trans_sf"/>
</dbReference>
<keyword evidence="4 5" id="KW-0472">Membrane</keyword>
<dbReference type="EMBL" id="AP021858">
    <property type="protein sequence ID" value="BBO23300.1"/>
    <property type="molecule type" value="Genomic_DNA"/>
</dbReference>
<name>A0A809R6X8_9BACT</name>
<dbReference type="InterPro" id="IPR020846">
    <property type="entry name" value="MFS_dom"/>
</dbReference>